<dbReference type="Pfam" id="PF04074">
    <property type="entry name" value="DUF386"/>
    <property type="match status" value="1"/>
</dbReference>
<proteinExistence type="predicted"/>
<evidence type="ECO:0000313" key="1">
    <source>
        <dbReference type="EMBL" id="RSU10330.1"/>
    </source>
</evidence>
<evidence type="ECO:0008006" key="3">
    <source>
        <dbReference type="Google" id="ProtNLM"/>
    </source>
</evidence>
<dbReference type="Proteomes" id="UP000287605">
    <property type="component" value="Unassembled WGS sequence"/>
</dbReference>
<dbReference type="AlphaFoldDB" id="A0A430AQC1"/>
<reference evidence="1 2" key="1">
    <citation type="submission" date="2017-05" db="EMBL/GenBank/DDBJ databases">
        <title>Vagococcus spp. assemblies.</title>
        <authorList>
            <person name="Gulvik C.A."/>
        </authorList>
    </citation>
    <scope>NUCLEOTIDE SEQUENCE [LARGE SCALE GENOMIC DNA]</scope>
    <source>
        <strain evidence="1 2">CCUG 51432</strain>
    </source>
</reference>
<dbReference type="PANTHER" id="PTHR34986:SF1">
    <property type="entry name" value="PROTEIN YIAL"/>
    <property type="match status" value="1"/>
</dbReference>
<sequence>MIIDNVKNIQRYQEMEEIYLMLKTMKDYSGQSELISRQKMTINKIVFTAKSEEKRVFENHKKFIDVHYILSGEEKIDLADAAVLDELESYDTSKDIMFLSGNAQVEVILKPGDFLICYPSEAHKVGGKISDDTKEITKFVGKIEGI</sequence>
<keyword evidence="2" id="KW-1185">Reference proteome</keyword>
<gene>
    <name evidence="1" type="ORF">CBF29_09980</name>
</gene>
<name>A0A430AQC1_9ENTE</name>
<dbReference type="SUPFAM" id="SSF51197">
    <property type="entry name" value="Clavaminate synthase-like"/>
    <property type="match status" value="1"/>
</dbReference>
<accession>A0A430AQC1</accession>
<comment type="caution">
    <text evidence="1">The sequence shown here is derived from an EMBL/GenBank/DDBJ whole genome shotgun (WGS) entry which is preliminary data.</text>
</comment>
<dbReference type="InterPro" id="IPR004375">
    <property type="entry name" value="NanQ/TabA/YiaL"/>
</dbReference>
<organism evidence="1 2">
    <name type="scientific">Vagococcus elongatus</name>
    <dbReference type="NCBI Taxonomy" id="180344"/>
    <lineage>
        <taxon>Bacteria</taxon>
        <taxon>Bacillati</taxon>
        <taxon>Bacillota</taxon>
        <taxon>Bacilli</taxon>
        <taxon>Lactobacillales</taxon>
        <taxon>Enterococcaceae</taxon>
        <taxon>Vagococcus</taxon>
    </lineage>
</organism>
<dbReference type="OrthoDB" id="9792756at2"/>
<evidence type="ECO:0000313" key="2">
    <source>
        <dbReference type="Proteomes" id="UP000287605"/>
    </source>
</evidence>
<protein>
    <recommendedName>
        <fullName evidence="3">YhcH/YjgK/YiaL family protein</fullName>
    </recommendedName>
</protein>
<dbReference type="RefSeq" id="WP_126809576.1">
    <property type="nucleotide sequence ID" value="NZ_NGKA01000015.1"/>
</dbReference>
<dbReference type="EMBL" id="NGKA01000015">
    <property type="protein sequence ID" value="RSU10330.1"/>
    <property type="molecule type" value="Genomic_DNA"/>
</dbReference>
<dbReference type="Gene3D" id="2.60.120.370">
    <property type="entry name" value="YhcH/YjgK/YiaL"/>
    <property type="match status" value="1"/>
</dbReference>
<dbReference type="NCBIfam" id="TIGR00022">
    <property type="entry name" value="YhcH/YjgK/YiaL family protein"/>
    <property type="match status" value="1"/>
</dbReference>
<dbReference type="InterPro" id="IPR037012">
    <property type="entry name" value="NanQ/TabA/YiaL_sf"/>
</dbReference>
<dbReference type="PANTHER" id="PTHR34986">
    <property type="entry name" value="EVOLVED BETA-GALACTOSIDASE SUBUNIT BETA"/>
    <property type="match status" value="1"/>
</dbReference>
<dbReference type="GO" id="GO:0005829">
    <property type="term" value="C:cytosol"/>
    <property type="evidence" value="ECO:0007669"/>
    <property type="project" value="TreeGrafter"/>
</dbReference>